<evidence type="ECO:0000259" key="2">
    <source>
        <dbReference type="Pfam" id="PF05651"/>
    </source>
</evidence>
<dbReference type="Pfam" id="PF13556">
    <property type="entry name" value="HTH_30"/>
    <property type="match status" value="1"/>
</dbReference>
<evidence type="ECO:0000259" key="4">
    <source>
        <dbReference type="Pfam" id="PF17853"/>
    </source>
</evidence>
<dbReference type="PANTHER" id="PTHR33744">
    <property type="entry name" value="CARBOHYDRATE DIACID REGULATOR"/>
    <property type="match status" value="1"/>
</dbReference>
<sequence length="402" mass="46296">MRILEHIAQGIAEKTSEVLQFPISITDNEGYIIGSTDKKRIGLFHKPSLEVIKNDRMVNCENEIENEILPGISVPIRFNNNVIGVLGIVGEPGEIEKYVHLVKNHVEMMCQEAFRKEMIELKEKMIEVFIHQMIHYKESDANLHIYQYAKLLDYDLETDKVCLLIDIQSLSKNISTKQTNEALYGSFQLQYFQREVLDFLYLLFHESNNDLISFLNIERFIIFKSLSDEHSFPLLQHQLEAKLQRLNTFLEAKYKVSATISVGDIGTGISGASESYSNAKKAMNVGATDSNANIFFYNERETLLKLLSKELTGEYKKKLIKLISPLTEADNYNVLAETFTMFCKNNMNMSVASRNMFIHRNTLIYRLEKLKELTSLDTSNFEHCMLLHAAIQCYEENKEPVS</sequence>
<dbReference type="InterPro" id="IPR051448">
    <property type="entry name" value="CdaR-like_regulators"/>
</dbReference>
<feature type="domain" description="PucR C-terminal helix-turn-helix" evidence="3">
    <location>
        <begin position="335"/>
        <end position="392"/>
    </location>
</feature>
<dbReference type="Proteomes" id="UP001500782">
    <property type="component" value="Unassembled WGS sequence"/>
</dbReference>
<dbReference type="EMBL" id="BAAADJ010000021">
    <property type="protein sequence ID" value="GAA0330889.1"/>
    <property type="molecule type" value="Genomic_DNA"/>
</dbReference>
<dbReference type="InterPro" id="IPR042070">
    <property type="entry name" value="PucR_C-HTH_sf"/>
</dbReference>
<evidence type="ECO:0000259" key="3">
    <source>
        <dbReference type="Pfam" id="PF13556"/>
    </source>
</evidence>
<dbReference type="RefSeq" id="WP_343798978.1">
    <property type="nucleotide sequence ID" value="NZ_BAAADJ010000021.1"/>
</dbReference>
<dbReference type="Gene3D" id="1.10.10.2840">
    <property type="entry name" value="PucR C-terminal helix-turn-helix domain"/>
    <property type="match status" value="1"/>
</dbReference>
<comment type="caution">
    <text evidence="5">The sequence shown here is derived from an EMBL/GenBank/DDBJ whole genome shotgun (WGS) entry which is preliminary data.</text>
</comment>
<dbReference type="InterPro" id="IPR008599">
    <property type="entry name" value="Diacid_rec"/>
</dbReference>
<keyword evidence="6" id="KW-1185">Reference proteome</keyword>
<evidence type="ECO:0000256" key="1">
    <source>
        <dbReference type="ARBA" id="ARBA00006754"/>
    </source>
</evidence>
<dbReference type="PANTHER" id="PTHR33744:SF15">
    <property type="entry name" value="CARBOHYDRATE DIACID REGULATOR"/>
    <property type="match status" value="1"/>
</dbReference>
<keyword evidence="5" id="KW-0238">DNA-binding</keyword>
<dbReference type="Pfam" id="PF05651">
    <property type="entry name" value="Diacid_rec"/>
    <property type="match status" value="1"/>
</dbReference>
<organism evidence="5 6">
    <name type="scientific">Bacillus carboniphilus</name>
    <dbReference type="NCBI Taxonomy" id="86663"/>
    <lineage>
        <taxon>Bacteria</taxon>
        <taxon>Bacillati</taxon>
        <taxon>Bacillota</taxon>
        <taxon>Bacilli</taxon>
        <taxon>Bacillales</taxon>
        <taxon>Bacillaceae</taxon>
        <taxon>Bacillus</taxon>
    </lineage>
</organism>
<evidence type="ECO:0000313" key="5">
    <source>
        <dbReference type="EMBL" id="GAA0330889.1"/>
    </source>
</evidence>
<gene>
    <name evidence="5" type="primary">cdaR_2</name>
    <name evidence="5" type="ORF">GCM10008967_21790</name>
</gene>
<dbReference type="InterPro" id="IPR041522">
    <property type="entry name" value="CdaR_GGDEF"/>
</dbReference>
<feature type="domain" description="Putative sugar diacid recognition" evidence="2">
    <location>
        <begin position="5"/>
        <end position="133"/>
    </location>
</feature>
<dbReference type="Pfam" id="PF17853">
    <property type="entry name" value="GGDEF_2"/>
    <property type="match status" value="1"/>
</dbReference>
<dbReference type="InterPro" id="IPR025736">
    <property type="entry name" value="PucR_C-HTH_dom"/>
</dbReference>
<name>A0ABP3FZC0_9BACI</name>
<feature type="domain" description="CdaR GGDEF-like" evidence="4">
    <location>
        <begin position="141"/>
        <end position="285"/>
    </location>
</feature>
<dbReference type="GO" id="GO:0003677">
    <property type="term" value="F:DNA binding"/>
    <property type="evidence" value="ECO:0007669"/>
    <property type="project" value="UniProtKB-KW"/>
</dbReference>
<reference evidence="6" key="1">
    <citation type="journal article" date="2019" name="Int. J. Syst. Evol. Microbiol.">
        <title>The Global Catalogue of Microorganisms (GCM) 10K type strain sequencing project: providing services to taxonomists for standard genome sequencing and annotation.</title>
        <authorList>
            <consortium name="The Broad Institute Genomics Platform"/>
            <consortium name="The Broad Institute Genome Sequencing Center for Infectious Disease"/>
            <person name="Wu L."/>
            <person name="Ma J."/>
        </authorList>
    </citation>
    <scope>NUCLEOTIDE SEQUENCE [LARGE SCALE GENOMIC DNA]</scope>
    <source>
        <strain evidence="6">JCM 9731</strain>
    </source>
</reference>
<evidence type="ECO:0000313" key="6">
    <source>
        <dbReference type="Proteomes" id="UP001500782"/>
    </source>
</evidence>
<proteinExistence type="inferred from homology"/>
<comment type="similarity">
    <text evidence="1">Belongs to the CdaR family.</text>
</comment>
<protein>
    <submittedName>
        <fullName evidence="5">DNA-binding transcriptional regulator CdaR</fullName>
    </submittedName>
</protein>
<accession>A0ABP3FZC0</accession>